<feature type="region of interest" description="Disordered" evidence="1">
    <location>
        <begin position="27"/>
        <end position="71"/>
    </location>
</feature>
<reference evidence="2 3" key="1">
    <citation type="submission" date="2014-11" db="EMBL/GenBank/DDBJ databases">
        <title>Draft Genome Sequences of Xanthomonas vesicatoria Strains from the Balkan Peninsula.</title>
        <authorList>
            <person name="Vancheva T."/>
            <person name="Lefeuvre P."/>
            <person name="Bogatzevska N."/>
            <person name="Moncheva P."/>
            <person name="Koebnik R."/>
        </authorList>
    </citation>
    <scope>NUCLEOTIDE SEQUENCE [LARGE SCALE GENOMIC DNA]</scope>
    <source>
        <strain evidence="2 3">53M</strain>
    </source>
</reference>
<dbReference type="EMBL" id="JSYJ01000158">
    <property type="protein sequence ID" value="KHM91497.1"/>
    <property type="molecule type" value="Genomic_DNA"/>
</dbReference>
<protein>
    <submittedName>
        <fullName evidence="2">Uncharacterized protein</fullName>
    </submittedName>
</protein>
<comment type="caution">
    <text evidence="2">The sequence shown here is derived from an EMBL/GenBank/DDBJ whole genome shotgun (WGS) entry which is preliminary data.</text>
</comment>
<dbReference type="AlphaFoldDB" id="A0AAJ0N3G2"/>
<accession>A0AAJ0N3G2</accession>
<evidence type="ECO:0000256" key="1">
    <source>
        <dbReference type="SAM" id="MobiDB-lite"/>
    </source>
</evidence>
<organism evidence="2 3">
    <name type="scientific">Xanthomonas vesicatoria</name>
    <dbReference type="NCBI Taxonomy" id="56460"/>
    <lineage>
        <taxon>Bacteria</taxon>
        <taxon>Pseudomonadati</taxon>
        <taxon>Pseudomonadota</taxon>
        <taxon>Gammaproteobacteria</taxon>
        <taxon>Lysobacterales</taxon>
        <taxon>Lysobacteraceae</taxon>
        <taxon>Xanthomonas</taxon>
    </lineage>
</organism>
<evidence type="ECO:0000313" key="2">
    <source>
        <dbReference type="EMBL" id="KHM91497.1"/>
    </source>
</evidence>
<gene>
    <name evidence="2" type="ORF">OR61_18935</name>
</gene>
<proteinExistence type="predicted"/>
<name>A0AAJ0N3G2_9XANT</name>
<dbReference type="Proteomes" id="UP000030969">
    <property type="component" value="Unassembled WGS sequence"/>
</dbReference>
<sequence length="71" mass="7751">MRVGLFQNMATTRRVAAVAIARMCRDGDSHRTSVELEETIPGRTGALTEDGGRKLRLEVPSPEPSSKRRGA</sequence>
<evidence type="ECO:0000313" key="3">
    <source>
        <dbReference type="Proteomes" id="UP000030969"/>
    </source>
</evidence>